<dbReference type="PANTHER" id="PTHR45228">
    <property type="entry name" value="CYCLIC DI-GMP PHOSPHODIESTERASE TM_0186-RELATED"/>
    <property type="match status" value="1"/>
</dbReference>
<keyword evidence="5" id="KW-1185">Reference proteome</keyword>
<reference evidence="5" key="1">
    <citation type="journal article" date="2019" name="Int. J. Syst. Evol. Microbiol.">
        <title>The Global Catalogue of Microorganisms (GCM) 10K type strain sequencing project: providing services to taxonomists for standard genome sequencing and annotation.</title>
        <authorList>
            <consortium name="The Broad Institute Genomics Platform"/>
            <consortium name="The Broad Institute Genome Sequencing Center for Infectious Disease"/>
            <person name="Wu L."/>
            <person name="Ma J."/>
        </authorList>
    </citation>
    <scope>NUCLEOTIDE SEQUENCE [LARGE SCALE GENOMIC DNA]</scope>
    <source>
        <strain evidence="5">KACC 14249</strain>
    </source>
</reference>
<gene>
    <name evidence="4" type="ORF">ACFQDO_15120</name>
</gene>
<evidence type="ECO:0000256" key="2">
    <source>
        <dbReference type="SAM" id="SignalP"/>
    </source>
</evidence>
<name>A0ABW1JI81_9ACTN</name>
<evidence type="ECO:0000256" key="1">
    <source>
        <dbReference type="SAM" id="Phobius"/>
    </source>
</evidence>
<evidence type="ECO:0000313" key="5">
    <source>
        <dbReference type="Proteomes" id="UP001596189"/>
    </source>
</evidence>
<feature type="domain" description="HD/PDEase" evidence="3">
    <location>
        <begin position="271"/>
        <end position="401"/>
    </location>
</feature>
<feature type="chain" id="PRO_5047265125" evidence="2">
    <location>
        <begin position="33"/>
        <end position="433"/>
    </location>
</feature>
<dbReference type="Gene3D" id="1.10.3210.10">
    <property type="entry name" value="Hypothetical protein af1432"/>
    <property type="match status" value="1"/>
</dbReference>
<dbReference type="InterPro" id="IPR006674">
    <property type="entry name" value="HD_domain"/>
</dbReference>
<dbReference type="GO" id="GO:0016787">
    <property type="term" value="F:hydrolase activity"/>
    <property type="evidence" value="ECO:0007669"/>
    <property type="project" value="UniProtKB-KW"/>
</dbReference>
<protein>
    <submittedName>
        <fullName evidence="4">HD-GYP domain-containing protein</fullName>
        <ecNumber evidence="4">3.1.4.-</ecNumber>
    </submittedName>
</protein>
<evidence type="ECO:0000259" key="3">
    <source>
        <dbReference type="SMART" id="SM00471"/>
    </source>
</evidence>
<feature type="transmembrane region" description="Helical" evidence="1">
    <location>
        <begin position="206"/>
        <end position="225"/>
    </location>
</feature>
<keyword evidence="2" id="KW-0732">Signal</keyword>
<keyword evidence="4" id="KW-0378">Hydrolase</keyword>
<dbReference type="SMART" id="SM00471">
    <property type="entry name" value="HDc"/>
    <property type="match status" value="1"/>
</dbReference>
<dbReference type="EC" id="3.1.4.-" evidence="4"/>
<feature type="transmembrane region" description="Helical" evidence="1">
    <location>
        <begin position="163"/>
        <end position="185"/>
    </location>
</feature>
<comment type="caution">
    <text evidence="4">The sequence shown here is derived from an EMBL/GenBank/DDBJ whole genome shotgun (WGS) entry which is preliminary data.</text>
</comment>
<dbReference type="Proteomes" id="UP001596189">
    <property type="component" value="Unassembled WGS sequence"/>
</dbReference>
<keyword evidence="1" id="KW-0812">Transmembrane</keyword>
<keyword evidence="1" id="KW-1133">Transmembrane helix</keyword>
<feature type="transmembrane region" description="Helical" evidence="1">
    <location>
        <begin position="123"/>
        <end position="143"/>
    </location>
</feature>
<dbReference type="RefSeq" id="WP_345714833.1">
    <property type="nucleotide sequence ID" value="NZ_BAABFP010000002.1"/>
</dbReference>
<accession>A0ABW1JI81</accession>
<feature type="transmembrane region" description="Helical" evidence="1">
    <location>
        <begin position="231"/>
        <end position="247"/>
    </location>
</feature>
<proteinExistence type="predicted"/>
<feature type="signal peptide" evidence="2">
    <location>
        <begin position="1"/>
        <end position="32"/>
    </location>
</feature>
<evidence type="ECO:0000313" key="4">
    <source>
        <dbReference type="EMBL" id="MFC6008468.1"/>
    </source>
</evidence>
<dbReference type="PANTHER" id="PTHR45228:SF4">
    <property type="entry name" value="LIPOPROTEIN"/>
    <property type="match status" value="1"/>
</dbReference>
<organism evidence="4 5">
    <name type="scientific">Angustibacter luteus</name>
    <dbReference type="NCBI Taxonomy" id="658456"/>
    <lineage>
        <taxon>Bacteria</taxon>
        <taxon>Bacillati</taxon>
        <taxon>Actinomycetota</taxon>
        <taxon>Actinomycetes</taxon>
        <taxon>Kineosporiales</taxon>
        <taxon>Kineosporiaceae</taxon>
    </lineage>
</organism>
<sequence>MTLGPNGPRLSLTWAFSCLAAMVAAAAVGASAAGLTQRGAHNVDVVVVFAAAIALGEALRVWLPGDREAAPIGTAAAVAFVLTTNVGPSHGGSVDPATVIAVVALATVVGILPHLLAGRPPELAGLVHRFLAITLLTVIWRVIPFTEHGSVAEAGRAWVGNRSFLAVLMLLAVAVSLAFDAILAATMRAGDENARLKSVLVDELRFNSALGSAIGCGGVLIALAAEPMGLLAVPVFLAPLLLTQFAFRRYSTIQETYNQTIRSLSRVTELGGYTETGHSRRVASLALAMGRDLGMVERSLRDLEYAALLHDIGQLSLSEPIPGGATVMAAPMEQRRIADLGADVVRRTGVLNDVADMIERQCEPYRRHHQTDDRAVPLGSRIIKAANAYDDLVGDGGTESRRREALERIHLGLAYEYDPRVVSALTRVVTRVE</sequence>
<dbReference type="Pfam" id="PF01966">
    <property type="entry name" value="HD"/>
    <property type="match status" value="1"/>
</dbReference>
<feature type="transmembrane region" description="Helical" evidence="1">
    <location>
        <begin position="45"/>
        <end position="63"/>
    </location>
</feature>
<dbReference type="SUPFAM" id="SSF109604">
    <property type="entry name" value="HD-domain/PDEase-like"/>
    <property type="match status" value="1"/>
</dbReference>
<keyword evidence="1" id="KW-0472">Membrane</keyword>
<feature type="transmembrane region" description="Helical" evidence="1">
    <location>
        <begin position="99"/>
        <end position="116"/>
    </location>
</feature>
<dbReference type="EMBL" id="JBHSRD010000004">
    <property type="protein sequence ID" value="MFC6008468.1"/>
    <property type="molecule type" value="Genomic_DNA"/>
</dbReference>
<dbReference type="InterPro" id="IPR003607">
    <property type="entry name" value="HD/PDEase_dom"/>
</dbReference>
<dbReference type="CDD" id="cd00077">
    <property type="entry name" value="HDc"/>
    <property type="match status" value="1"/>
</dbReference>
<dbReference type="InterPro" id="IPR052020">
    <property type="entry name" value="Cyclic_di-GMP/3'3'-cGAMP_PDE"/>
</dbReference>